<feature type="transmembrane region" description="Helical" evidence="7">
    <location>
        <begin position="189"/>
        <end position="212"/>
    </location>
</feature>
<evidence type="ECO:0000256" key="4">
    <source>
        <dbReference type="ARBA" id="ARBA00022692"/>
    </source>
</evidence>
<feature type="transmembrane region" description="Helical" evidence="7">
    <location>
        <begin position="54"/>
        <end position="87"/>
    </location>
</feature>
<evidence type="ECO:0000256" key="2">
    <source>
        <dbReference type="ARBA" id="ARBA00010792"/>
    </source>
</evidence>
<dbReference type="GO" id="GO:0005886">
    <property type="term" value="C:plasma membrane"/>
    <property type="evidence" value="ECO:0007669"/>
    <property type="project" value="UniProtKB-SubCell"/>
</dbReference>
<evidence type="ECO:0000313" key="10">
    <source>
        <dbReference type="Proteomes" id="UP000240987"/>
    </source>
</evidence>
<feature type="transmembrane region" description="Helical" evidence="7">
    <location>
        <begin position="118"/>
        <end position="136"/>
    </location>
</feature>
<dbReference type="PANTHER" id="PTHR30353:SF11">
    <property type="entry name" value="INNER MEMBRANE PROTEIN YQJA"/>
    <property type="match status" value="1"/>
</dbReference>
<keyword evidence="5 7" id="KW-1133">Transmembrane helix</keyword>
<proteinExistence type="inferred from homology"/>
<dbReference type="PANTHER" id="PTHR30353">
    <property type="entry name" value="INNER MEMBRANE PROTEIN DEDA-RELATED"/>
    <property type="match status" value="1"/>
</dbReference>
<evidence type="ECO:0000256" key="6">
    <source>
        <dbReference type="ARBA" id="ARBA00023136"/>
    </source>
</evidence>
<keyword evidence="3 7" id="KW-1003">Cell membrane</keyword>
<evidence type="ECO:0000256" key="7">
    <source>
        <dbReference type="RuleBase" id="RU367016"/>
    </source>
</evidence>
<dbReference type="RefSeq" id="WP_107242757.1">
    <property type="nucleotide sequence ID" value="NZ_PYMJ01000009.1"/>
</dbReference>
<organism evidence="9 10">
    <name type="scientific">Photobacterium frigidiphilum</name>
    <dbReference type="NCBI Taxonomy" id="264736"/>
    <lineage>
        <taxon>Bacteria</taxon>
        <taxon>Pseudomonadati</taxon>
        <taxon>Pseudomonadota</taxon>
        <taxon>Gammaproteobacteria</taxon>
        <taxon>Vibrionales</taxon>
        <taxon>Vibrionaceae</taxon>
        <taxon>Photobacterium</taxon>
    </lineage>
</organism>
<comment type="caution">
    <text evidence="9">The sequence shown here is derived from an EMBL/GenBank/DDBJ whole genome shotgun (WGS) entry which is preliminary data.</text>
</comment>
<gene>
    <name evidence="9" type="ORF">C9J12_10970</name>
</gene>
<keyword evidence="4 7" id="KW-0812">Transmembrane</keyword>
<evidence type="ECO:0000256" key="1">
    <source>
        <dbReference type="ARBA" id="ARBA00004651"/>
    </source>
</evidence>
<name>A0A2T3JHY1_9GAMM</name>
<dbReference type="AlphaFoldDB" id="A0A2T3JHY1"/>
<protein>
    <submittedName>
        <fullName evidence="9">DedA family protein</fullName>
    </submittedName>
</protein>
<dbReference type="Proteomes" id="UP000240987">
    <property type="component" value="Unassembled WGS sequence"/>
</dbReference>
<evidence type="ECO:0000313" key="9">
    <source>
        <dbReference type="EMBL" id="PSU48569.1"/>
    </source>
</evidence>
<keyword evidence="10" id="KW-1185">Reference proteome</keyword>
<reference evidence="9 10" key="1">
    <citation type="submission" date="2018-01" db="EMBL/GenBank/DDBJ databases">
        <title>Whole genome sequencing of Histamine producing bacteria.</title>
        <authorList>
            <person name="Butler K."/>
        </authorList>
    </citation>
    <scope>NUCLEOTIDE SEQUENCE [LARGE SCALE GENOMIC DNA]</scope>
    <source>
        <strain evidence="9 10">JCM 12947</strain>
    </source>
</reference>
<feature type="transmembrane region" description="Helical" evidence="7">
    <location>
        <begin position="27"/>
        <end position="47"/>
    </location>
</feature>
<keyword evidence="6 7" id="KW-0472">Membrane</keyword>
<dbReference type="OrthoDB" id="13976at2"/>
<evidence type="ECO:0000256" key="5">
    <source>
        <dbReference type="ARBA" id="ARBA00022989"/>
    </source>
</evidence>
<dbReference type="InterPro" id="IPR032816">
    <property type="entry name" value="VTT_dom"/>
</dbReference>
<dbReference type="InterPro" id="IPR032818">
    <property type="entry name" value="DedA-like"/>
</dbReference>
<feature type="domain" description="VTT" evidence="8">
    <location>
        <begin position="54"/>
        <end position="174"/>
    </location>
</feature>
<comment type="subcellular location">
    <subcellularLocation>
        <location evidence="1 7">Cell membrane</location>
        <topology evidence="1 7">Multi-pass membrane protein</topology>
    </subcellularLocation>
</comment>
<evidence type="ECO:0000259" key="8">
    <source>
        <dbReference type="Pfam" id="PF09335"/>
    </source>
</evidence>
<dbReference type="Pfam" id="PF09335">
    <property type="entry name" value="VTT_dom"/>
    <property type="match status" value="1"/>
</dbReference>
<comment type="similarity">
    <text evidence="2 7">Belongs to the DedA family.</text>
</comment>
<accession>A0A2T3JHY1</accession>
<sequence length="221" mass="24774">MFESFMAIFSALWHQNFSILENPESIAMIYFCVTFVIFLESAFLPAAPLPCDSIVILAGTLGAMGIIDFKVIVLLLTLAAAIGSWVAYMQGRWLKHLPKVQSWVNLVPAQKMKTVDNLLFRHGLIALFIARFIPVVRSLLPLMMGIRIKNQVHFFRFAWLSAIAWVLLLTGIGYSLTFLPEKVARITTVALMLAPLATLGLGIMTLIISWFFKKDKKPTSI</sequence>
<evidence type="ECO:0000256" key="3">
    <source>
        <dbReference type="ARBA" id="ARBA00022475"/>
    </source>
</evidence>
<dbReference type="EMBL" id="PYMJ01000009">
    <property type="protein sequence ID" value="PSU48569.1"/>
    <property type="molecule type" value="Genomic_DNA"/>
</dbReference>
<feature type="transmembrane region" description="Helical" evidence="7">
    <location>
        <begin position="157"/>
        <end position="177"/>
    </location>
</feature>